<dbReference type="InterPro" id="IPR002645">
    <property type="entry name" value="STAS_dom"/>
</dbReference>
<proteinExistence type="predicted"/>
<dbReference type="RefSeq" id="WP_129476099.1">
    <property type="nucleotide sequence ID" value="NZ_SDWS01000005.1"/>
</dbReference>
<dbReference type="OrthoDB" id="3787974at2"/>
<evidence type="ECO:0000313" key="2">
    <source>
        <dbReference type="EMBL" id="RYB90207.1"/>
    </source>
</evidence>
<reference evidence="2 3" key="1">
    <citation type="submission" date="2019-01" db="EMBL/GenBank/DDBJ databases">
        <title>Novel species of Nocardioides.</title>
        <authorList>
            <person name="Liu Q."/>
            <person name="Xin Y.-H."/>
        </authorList>
    </citation>
    <scope>NUCLEOTIDE SEQUENCE [LARGE SCALE GENOMIC DNA]</scope>
    <source>
        <strain evidence="2 3">HLT3-15</strain>
    </source>
</reference>
<dbReference type="EMBL" id="SDWS01000005">
    <property type="protein sequence ID" value="RYB90207.1"/>
    <property type="molecule type" value="Genomic_DNA"/>
</dbReference>
<evidence type="ECO:0000313" key="3">
    <source>
        <dbReference type="Proteomes" id="UP000291838"/>
    </source>
</evidence>
<dbReference type="Gene3D" id="3.30.750.24">
    <property type="entry name" value="STAS domain"/>
    <property type="match status" value="1"/>
</dbReference>
<organism evidence="2 3">
    <name type="scientific">Nocardioides glacieisoli</name>
    <dbReference type="NCBI Taxonomy" id="1168730"/>
    <lineage>
        <taxon>Bacteria</taxon>
        <taxon>Bacillati</taxon>
        <taxon>Actinomycetota</taxon>
        <taxon>Actinomycetes</taxon>
        <taxon>Propionibacteriales</taxon>
        <taxon>Nocardioidaceae</taxon>
        <taxon>Nocardioides</taxon>
    </lineage>
</organism>
<gene>
    <name evidence="2" type="ORF">EUA06_12525</name>
</gene>
<name>A0A4Q2RN54_9ACTN</name>
<protein>
    <submittedName>
        <fullName evidence="2">STAS domain-containing protein</fullName>
    </submittedName>
</protein>
<dbReference type="PROSITE" id="PS50801">
    <property type="entry name" value="STAS"/>
    <property type="match status" value="1"/>
</dbReference>
<comment type="caution">
    <text evidence="2">The sequence shown here is derived from an EMBL/GenBank/DDBJ whole genome shotgun (WGS) entry which is preliminary data.</text>
</comment>
<sequence>MHHITSSALAGATSIEVDGTLDVVAAYDLRLRLDVALRQKSHFVGIDLTRVTSVDPDGARGLRRCCEAAVAAGVVLTLTGCSGPFRTDLARLESRRSPVGSRRG</sequence>
<accession>A0A4Q2RN54</accession>
<keyword evidence="3" id="KW-1185">Reference proteome</keyword>
<dbReference type="InterPro" id="IPR036513">
    <property type="entry name" value="STAS_dom_sf"/>
</dbReference>
<evidence type="ECO:0000259" key="1">
    <source>
        <dbReference type="PROSITE" id="PS50801"/>
    </source>
</evidence>
<feature type="domain" description="STAS" evidence="1">
    <location>
        <begin position="2"/>
        <end position="80"/>
    </location>
</feature>
<dbReference type="Pfam" id="PF01740">
    <property type="entry name" value="STAS"/>
    <property type="match status" value="1"/>
</dbReference>
<dbReference type="Proteomes" id="UP000291838">
    <property type="component" value="Unassembled WGS sequence"/>
</dbReference>
<dbReference type="AlphaFoldDB" id="A0A4Q2RN54"/>
<dbReference type="SUPFAM" id="SSF52091">
    <property type="entry name" value="SpoIIaa-like"/>
    <property type="match status" value="1"/>
</dbReference>